<dbReference type="OrthoDB" id="10441874at2759"/>
<dbReference type="RefSeq" id="XP_003028252.1">
    <property type="nucleotide sequence ID" value="XM_003028206.1"/>
</dbReference>
<feature type="compositionally biased region" description="Low complexity" evidence="1">
    <location>
        <begin position="670"/>
        <end position="690"/>
    </location>
</feature>
<feature type="compositionally biased region" description="Low complexity" evidence="1">
    <location>
        <begin position="788"/>
        <end position="803"/>
    </location>
</feature>
<keyword evidence="4" id="KW-1185">Reference proteome</keyword>
<dbReference type="VEuPathDB" id="FungiDB:SCHCODRAFT_01192535"/>
<sequence length="1072" mass="112819">MDDFTVQAIALAFSYTIAIALRAAGLVDNVLETTTAAYCVTLPPTSLTLRDTPVISALLEGASLDPTRTPTAPPIALNFKSIPVPDRLDIRISPLARRLLINEDELERALPAKQRNDHAARIADEVATAWSSYEERLISRPSATKDAPWLQASPNGLTSYILALIVLIMTVVVIYVRLFRHKPTRRFPAAQAEVESGAPPAPPPSTVDDEVDAAQQEIDNLLASVPGPASYEERIPHVEILPAPAVAVPAAPAPVTPAPAPAPTAPAPIAPAPAAPAPTVQAPVVQAPIAPAPAVPAPIPAAAAAAVPAPVVVPSVPHLASQNPAVQSDEDDDDSEDDGDASHNSPHNVDALDTSPTSRSSDSEASNDLADDPLPFAHDDCLFATDANEPTLSDSVPIDVTNPVPRSASSVSIHDDTIIVNLPGRPAEMPQPLPSIHPTTSFPEANVLPLNSARPEADVAFQPESTDASFFDIADESSTPVVSLPRAHRGDEVNVGLSPALPCVTASNNAALQPSSVGDSSFSFLDETSPSASFVNLPRAIQANENDVGSSSRPQDFTEPSDDNTGSTSDEESEAENIDEFEMVARLQGMFSLRSSNVSSLNRRDARTPAIVIVNPTQSQATDSTPSSPQLQTPPDVPVAGPASFAATNEMLAQMLDNLRSKPAPSLTTPSIERSPSPAEEAAPSAGPPSVGNFSHLDFLTSRLVQSAASTATQSYDGVNLLPILFPDPLPAEDAVALDVRGQEQDAGPTAEDDQQPIQALDETEPRESGAEEEDVVNVHVPDEEPSKASVEPSSSISESSSPLDEGTAPLTLPAIPRDTRQAHEVSQGAPQYGETLYIAIPRPSIARVPPHQARPQAPIIRPTPQQERPPASAIRIAPPAPLECPRYRCTSPSAAEVPNDELSAVNFVWAQAPPYGIMRGSRLDGLEEISQAVDMAIARVEASASVVDAPAEAVATHPRIDDLQECEVTPSKVEMPVHSAELLLQATPVVTEARDDTPELPLPNATTNEDICTETPSPAEHVVAEPVPNFSETSAPPAPTITTMPAHGRRKTRAKGVKIVLQSNGPRNLGR</sequence>
<feature type="region of interest" description="Disordered" evidence="1">
    <location>
        <begin position="741"/>
        <end position="813"/>
    </location>
</feature>
<dbReference type="GeneID" id="9591743"/>
<accession>D8QF50</accession>
<name>D8QF50_SCHCM</name>
<organism evidence="4">
    <name type="scientific">Schizophyllum commune (strain H4-8 / FGSC 9210)</name>
    <name type="common">Split gill fungus</name>
    <dbReference type="NCBI Taxonomy" id="578458"/>
    <lineage>
        <taxon>Eukaryota</taxon>
        <taxon>Fungi</taxon>
        <taxon>Dikarya</taxon>
        <taxon>Basidiomycota</taxon>
        <taxon>Agaricomycotina</taxon>
        <taxon>Agaricomycetes</taxon>
        <taxon>Agaricomycetidae</taxon>
        <taxon>Agaricales</taxon>
        <taxon>Schizophyllaceae</taxon>
        <taxon>Schizophyllum</taxon>
    </lineage>
</organism>
<feature type="non-terminal residue" evidence="3">
    <location>
        <position position="1072"/>
    </location>
</feature>
<feature type="region of interest" description="Disordered" evidence="1">
    <location>
        <begin position="609"/>
        <end position="642"/>
    </location>
</feature>
<feature type="region of interest" description="Disordered" evidence="1">
    <location>
        <begin position="661"/>
        <end position="690"/>
    </location>
</feature>
<evidence type="ECO:0000313" key="3">
    <source>
        <dbReference type="EMBL" id="EFI93349.1"/>
    </source>
</evidence>
<feature type="transmembrane region" description="Helical" evidence="2">
    <location>
        <begin position="157"/>
        <end position="176"/>
    </location>
</feature>
<dbReference type="AlphaFoldDB" id="D8QF50"/>
<feature type="region of interest" description="Disordered" evidence="1">
    <location>
        <begin position="189"/>
        <end position="208"/>
    </location>
</feature>
<dbReference type="OMA" id="QQERWAQ"/>
<proteinExistence type="predicted"/>
<feature type="compositionally biased region" description="Low complexity" evidence="1">
    <location>
        <begin position="622"/>
        <end position="634"/>
    </location>
</feature>
<keyword evidence="2" id="KW-0812">Transmembrane</keyword>
<feature type="region of interest" description="Disordered" evidence="1">
    <location>
        <begin position="320"/>
        <end position="373"/>
    </location>
</feature>
<evidence type="ECO:0000256" key="1">
    <source>
        <dbReference type="SAM" id="MobiDB-lite"/>
    </source>
</evidence>
<dbReference type="EMBL" id="GL377311">
    <property type="protein sequence ID" value="EFI93349.1"/>
    <property type="molecule type" value="Genomic_DNA"/>
</dbReference>
<dbReference type="InParanoid" id="D8QF50"/>
<feature type="compositionally biased region" description="Acidic residues" evidence="1">
    <location>
        <begin position="328"/>
        <end position="339"/>
    </location>
</feature>
<keyword evidence="2" id="KW-1133">Transmembrane helix</keyword>
<reference evidence="3 4" key="1">
    <citation type="journal article" date="2010" name="Nat. Biotechnol.">
        <title>Genome sequence of the model mushroom Schizophyllum commune.</title>
        <authorList>
            <person name="Ohm R.A."/>
            <person name="de Jong J.F."/>
            <person name="Lugones L.G."/>
            <person name="Aerts A."/>
            <person name="Kothe E."/>
            <person name="Stajich J.E."/>
            <person name="de Vries R.P."/>
            <person name="Record E."/>
            <person name="Levasseur A."/>
            <person name="Baker S.E."/>
            <person name="Bartholomew K.A."/>
            <person name="Coutinho P.M."/>
            <person name="Erdmann S."/>
            <person name="Fowler T.J."/>
            <person name="Gathman A.C."/>
            <person name="Lombard V."/>
            <person name="Henrissat B."/>
            <person name="Knabe N."/>
            <person name="Kuees U."/>
            <person name="Lilly W.W."/>
            <person name="Lindquist E."/>
            <person name="Lucas S."/>
            <person name="Magnuson J.K."/>
            <person name="Piumi F."/>
            <person name="Raudaskoski M."/>
            <person name="Salamov A."/>
            <person name="Schmutz J."/>
            <person name="Schwarze F.W.M.R."/>
            <person name="vanKuyk P.A."/>
            <person name="Horton J.S."/>
            <person name="Grigoriev I.V."/>
            <person name="Woesten H.A.B."/>
        </authorList>
    </citation>
    <scope>NUCLEOTIDE SEQUENCE [LARGE SCALE GENOMIC DNA]</scope>
    <source>
        <strain evidence="4">H4-8 / FGSC 9210</strain>
    </source>
</reference>
<feature type="region of interest" description="Disordered" evidence="1">
    <location>
        <begin position="544"/>
        <end position="576"/>
    </location>
</feature>
<dbReference type="KEGG" id="scm:SCHCO_01192535"/>
<feature type="region of interest" description="Disordered" evidence="1">
    <location>
        <begin position="1030"/>
        <end position="1055"/>
    </location>
</feature>
<feature type="compositionally biased region" description="Polar residues" evidence="1">
    <location>
        <begin position="354"/>
        <end position="366"/>
    </location>
</feature>
<gene>
    <name evidence="3" type="ORF">SCHCODRAFT_112480</name>
</gene>
<keyword evidence="2" id="KW-0472">Membrane</keyword>
<dbReference type="Proteomes" id="UP000007431">
    <property type="component" value="Unassembled WGS sequence"/>
</dbReference>
<dbReference type="HOGENOM" id="CLU_287451_0_0_1"/>
<protein>
    <submittedName>
        <fullName evidence="3">Uncharacterized protein</fullName>
    </submittedName>
</protein>
<evidence type="ECO:0000256" key="2">
    <source>
        <dbReference type="SAM" id="Phobius"/>
    </source>
</evidence>
<feature type="compositionally biased region" description="Polar residues" evidence="1">
    <location>
        <begin position="544"/>
        <end position="555"/>
    </location>
</feature>
<evidence type="ECO:0000313" key="4">
    <source>
        <dbReference type="Proteomes" id="UP000007431"/>
    </source>
</evidence>